<evidence type="ECO:0000256" key="6">
    <source>
        <dbReference type="RuleBase" id="RU361230"/>
    </source>
</evidence>
<evidence type="ECO:0000256" key="4">
    <source>
        <dbReference type="ARBA" id="ARBA00022561"/>
    </source>
</evidence>
<keyword evidence="4 6" id="KW-0167">Capsid protein</keyword>
<evidence type="ECO:0000256" key="2">
    <source>
        <dbReference type="ARBA" id="ARBA00006131"/>
    </source>
</evidence>
<comment type="subcellular location">
    <subcellularLocation>
        <location evidence="1 6">Virion</location>
    </subcellularLocation>
</comment>
<evidence type="ECO:0000313" key="7">
    <source>
        <dbReference type="EMBL" id="AHN14921.1"/>
    </source>
</evidence>
<evidence type="ECO:0000256" key="1">
    <source>
        <dbReference type="ARBA" id="ARBA00004328"/>
    </source>
</evidence>
<comment type="function">
    <text evidence="6">Self-assembles to form an icosahedral capsid.</text>
</comment>
<dbReference type="GO" id="GO:0039615">
    <property type="term" value="C:T=1 icosahedral viral capsid"/>
    <property type="evidence" value="ECO:0007669"/>
    <property type="project" value="UniProtKB-UniRule"/>
</dbReference>
<dbReference type="Proteomes" id="UP000116434">
    <property type="component" value="Genome"/>
</dbReference>
<keyword evidence="5 6" id="KW-0946">Virion</keyword>
<evidence type="ECO:0000256" key="3">
    <source>
        <dbReference type="ARBA" id="ARBA00022431"/>
    </source>
</evidence>
<dbReference type="InterPro" id="IPR004219">
    <property type="entry name" value="TTvirus_Unk"/>
</dbReference>
<organism evidence="7 8">
    <name type="scientific">Rodent Torque teno virus 1</name>
    <dbReference type="NCBI Taxonomy" id="1514664"/>
    <lineage>
        <taxon>Viruses</taxon>
        <taxon>Monodnaviria</taxon>
        <taxon>Shotokuvirae</taxon>
        <taxon>Commensaviricota</taxon>
        <taxon>Cardeaviricetes</taxon>
        <taxon>Sanitavirales</taxon>
        <taxon>Anelloviridae</taxon>
        <taxon>Rhotorquevirus</taxon>
        <taxon>Rhotorquevirus murid1</taxon>
        <taxon>Torque teno rodent virus 1</taxon>
    </lineage>
</organism>
<sequence length="346" mass="41650">MAWRIPRRQTWRRRDWRKTRRPYRRRTYRRSRRSRRWRRGGRPHKVRVLTEVQPRFQRRCVVRGIACPLMVGQPDQQGTNPKENKNYELRPGAIYGYKSNGSELWMGTWSVGVLSLWILYEEHKLYRNRWSASNCGFDMTEYRGTTLYLEQHSEMDYIAFFDEEYASIESFAQQATLHPLLLLTHPKTVLIKSRKRAGPRRARKVFLPRPSWWDSGWKFSKDIAKKGLFVWYVACIDLEHPWIAPSFNDCNDFKAHYWWLKQDWKQKFDLYVRTAAQQLGDNWNKSNYDNEIAKGPFMPWVADLLQEKNNMRLVWFYKSYWEFGGNNLTLKKICNPDMDVPVANDS</sequence>
<dbReference type="EMBL" id="KJ194633">
    <property type="protein sequence ID" value="AHN14921.1"/>
    <property type="molecule type" value="Genomic_DNA"/>
</dbReference>
<keyword evidence="3 6" id="KW-1140">T=1 icosahedral capsid protein</keyword>
<dbReference type="Pfam" id="PF02956">
    <property type="entry name" value="TT_ORF1"/>
    <property type="match status" value="1"/>
</dbReference>
<accession>X2G8H1</accession>
<name>X2G8H1_9VIRU</name>
<evidence type="ECO:0000313" key="8">
    <source>
        <dbReference type="Proteomes" id="UP000116434"/>
    </source>
</evidence>
<reference evidence="7 8" key="1">
    <citation type="journal article" date="2014" name="J. Gen. Virol.">
        <title>Identification of novel anelloviruses with broad diversity in UK rodents.</title>
        <authorList>
            <person name="Nishiyama S."/>
            <person name="Dutia B.M."/>
            <person name="Stewart J.P."/>
            <person name="Meredith A.L."/>
            <person name="Shaw D.J."/>
            <person name="Simmonds P."/>
            <person name="Sharp C.P."/>
        </authorList>
    </citation>
    <scope>NUCLEOTIDE SEQUENCE [LARGE SCALE GENOMIC DNA]</scope>
    <source>
        <strain evidence="7">MG_ML211_Li_1</strain>
    </source>
</reference>
<protein>
    <recommendedName>
        <fullName evidence="6">Capsid protein</fullName>
    </recommendedName>
</protein>
<proteinExistence type="inferred from homology"/>
<evidence type="ECO:0000256" key="5">
    <source>
        <dbReference type="ARBA" id="ARBA00022844"/>
    </source>
</evidence>
<comment type="similarity">
    <text evidence="2 6">Belongs to the anelloviridae capsid protein family.</text>
</comment>